<evidence type="ECO:0000256" key="6">
    <source>
        <dbReference type="ARBA" id="ARBA00022490"/>
    </source>
</evidence>
<feature type="binding site" evidence="11">
    <location>
        <position position="143"/>
    </location>
    <ligand>
        <name>alpha-D-mannose 1-phosphate</name>
        <dbReference type="ChEBI" id="CHEBI:58409"/>
    </ligand>
</feature>
<comment type="function">
    <text evidence="13">Involved in the synthesis of the GDP-mannose and dolichol-phosphate-mannose required for a number of critical mannosyl transfer reactions.</text>
</comment>
<evidence type="ECO:0000256" key="1">
    <source>
        <dbReference type="ARBA" id="ARBA00004496"/>
    </source>
</evidence>
<dbReference type="EC" id="5.4.2.8" evidence="5 13"/>
<dbReference type="InterPro" id="IPR006379">
    <property type="entry name" value="HAD-SF_hydro_IIB"/>
</dbReference>
<accession>A0ABD0TDC0</accession>
<evidence type="ECO:0000256" key="3">
    <source>
        <dbReference type="ARBA" id="ARBA00009736"/>
    </source>
</evidence>
<comment type="subcellular location">
    <subcellularLocation>
        <location evidence="1 13">Cytoplasm</location>
    </subcellularLocation>
</comment>
<comment type="subunit">
    <text evidence="4 13">Homodimer.</text>
</comment>
<dbReference type="SFLD" id="SFLDS00003">
    <property type="entry name" value="Haloacid_Dehalogenase"/>
    <property type="match status" value="1"/>
</dbReference>
<comment type="similarity">
    <text evidence="3 13">Belongs to the eukaryotic PMM family.</text>
</comment>
<feature type="binding site" evidence="11">
    <location>
        <position position="183"/>
    </location>
    <ligand>
        <name>alpha-D-mannose 1-phosphate</name>
        <dbReference type="ChEBI" id="CHEBI:58409"/>
    </ligand>
</feature>
<name>A0ABD0TDC0_LOXSC</name>
<feature type="binding site" evidence="12">
    <location>
        <position position="225"/>
    </location>
    <ligand>
        <name>Mg(2+)</name>
        <dbReference type="ChEBI" id="CHEBI:18420"/>
        <label>1</label>
    </ligand>
</feature>
<evidence type="ECO:0000256" key="4">
    <source>
        <dbReference type="ARBA" id="ARBA00011738"/>
    </source>
</evidence>
<keyword evidence="8 12" id="KW-0460">Magnesium</keyword>
<dbReference type="AlphaFoldDB" id="A0ABD0TDC0"/>
<dbReference type="PANTHER" id="PTHR10466">
    <property type="entry name" value="PHOSPHOMANNOMUTASE"/>
    <property type="match status" value="1"/>
</dbReference>
<keyword evidence="9 13" id="KW-0413">Isomerase</keyword>
<feature type="binding site" evidence="12">
    <location>
        <position position="223"/>
    </location>
    <ligand>
        <name>Mg(2+)</name>
        <dbReference type="ChEBI" id="CHEBI:18420"/>
        <label>1</label>
    </ligand>
</feature>
<feature type="binding site" evidence="11">
    <location>
        <position position="181"/>
    </location>
    <ligand>
        <name>alpha-D-mannose 1-phosphate</name>
        <dbReference type="ChEBI" id="CHEBI:58409"/>
    </ligand>
</feature>
<gene>
    <name evidence="14" type="ORF">ABMA28_014618</name>
</gene>
<evidence type="ECO:0000313" key="15">
    <source>
        <dbReference type="Proteomes" id="UP001549921"/>
    </source>
</evidence>
<feature type="binding site" evidence="11">
    <location>
        <position position="136"/>
    </location>
    <ligand>
        <name>alpha-D-mannose 1-phosphate</name>
        <dbReference type="ChEBI" id="CHEBI:58409"/>
    </ligand>
</feature>
<feature type="binding site" evidence="11">
    <location>
        <position position="125"/>
    </location>
    <ligand>
        <name>alpha-D-mannose 1-phosphate</name>
        <dbReference type="ChEBI" id="CHEBI:58409"/>
    </ligand>
</feature>
<comment type="catalytic activity">
    <reaction evidence="13">
        <text>alpha-D-mannose 1-phosphate = D-mannose 6-phosphate</text>
        <dbReference type="Rhea" id="RHEA:11140"/>
        <dbReference type="ChEBI" id="CHEBI:58409"/>
        <dbReference type="ChEBI" id="CHEBI:58735"/>
        <dbReference type="EC" id="5.4.2.8"/>
    </reaction>
</comment>
<keyword evidence="6 13" id="KW-0963">Cytoplasm</keyword>
<proteinExistence type="inferred from homology"/>
<dbReference type="Gene3D" id="3.40.50.1000">
    <property type="entry name" value="HAD superfamily/HAD-like"/>
    <property type="match status" value="1"/>
</dbReference>
<evidence type="ECO:0000256" key="11">
    <source>
        <dbReference type="PIRSR" id="PIRSR605002-2"/>
    </source>
</evidence>
<protein>
    <recommendedName>
        <fullName evidence="5 13">Phosphomannomutase</fullName>
        <ecNumber evidence="5 13">5.4.2.8</ecNumber>
    </recommendedName>
</protein>
<dbReference type="InterPro" id="IPR043169">
    <property type="entry name" value="PMM_cap"/>
</dbReference>
<keyword evidence="7 12" id="KW-0479">Metal-binding</keyword>
<comment type="pathway">
    <text evidence="2 13">Nucleotide-sugar biosynthesis; GDP-alpha-D-mannose biosynthesis; alpha-D-mannose 1-phosphate from D-fructose 6-phosphate: step 2/2.</text>
</comment>
<dbReference type="GO" id="GO:0005737">
    <property type="term" value="C:cytoplasm"/>
    <property type="evidence" value="ECO:0007669"/>
    <property type="project" value="UniProtKB-SubCell"/>
</dbReference>
<dbReference type="NCBIfam" id="TIGR01484">
    <property type="entry name" value="HAD-SF-IIB"/>
    <property type="match status" value="1"/>
</dbReference>
<feature type="binding site" evidence="12">
    <location>
        <position position="12"/>
    </location>
    <ligand>
        <name>Mg(2+)</name>
        <dbReference type="ChEBI" id="CHEBI:18420"/>
        <label>1</label>
    </ligand>
</feature>
<evidence type="ECO:0000256" key="12">
    <source>
        <dbReference type="PIRSR" id="PIRSR605002-3"/>
    </source>
</evidence>
<dbReference type="CDD" id="cd02585">
    <property type="entry name" value="HAD_PMM"/>
    <property type="match status" value="1"/>
</dbReference>
<feature type="binding site" evidence="11">
    <location>
        <position position="21"/>
    </location>
    <ligand>
        <name>alpha-D-mannose 1-phosphate</name>
        <dbReference type="ChEBI" id="CHEBI:58409"/>
    </ligand>
</feature>
<evidence type="ECO:0000256" key="2">
    <source>
        <dbReference type="ARBA" id="ARBA00004699"/>
    </source>
</evidence>
<feature type="binding site" evidence="12">
    <location>
        <position position="228"/>
    </location>
    <ligand>
        <name>Mg(2+)</name>
        <dbReference type="ChEBI" id="CHEBI:18420"/>
        <label>1</label>
    </ligand>
</feature>
<dbReference type="SFLD" id="SFLDG01143">
    <property type="entry name" value="C2.B.3:_Phosphomannomutase_Lik"/>
    <property type="match status" value="1"/>
</dbReference>
<dbReference type="Gene3D" id="3.30.1240.20">
    <property type="match status" value="1"/>
</dbReference>
<feature type="active site" description="Nucleophile" evidence="10">
    <location>
        <position position="12"/>
    </location>
</feature>
<evidence type="ECO:0000256" key="13">
    <source>
        <dbReference type="RuleBase" id="RU361118"/>
    </source>
</evidence>
<dbReference type="EMBL" id="JBEDNZ010000006">
    <property type="protein sequence ID" value="KAL0840808.1"/>
    <property type="molecule type" value="Genomic_DNA"/>
</dbReference>
<organism evidence="14 15">
    <name type="scientific">Loxostege sticticalis</name>
    <name type="common">Beet webworm moth</name>
    <dbReference type="NCBI Taxonomy" id="481309"/>
    <lineage>
        <taxon>Eukaryota</taxon>
        <taxon>Metazoa</taxon>
        <taxon>Ecdysozoa</taxon>
        <taxon>Arthropoda</taxon>
        <taxon>Hexapoda</taxon>
        <taxon>Insecta</taxon>
        <taxon>Pterygota</taxon>
        <taxon>Neoptera</taxon>
        <taxon>Endopterygota</taxon>
        <taxon>Lepidoptera</taxon>
        <taxon>Glossata</taxon>
        <taxon>Ditrysia</taxon>
        <taxon>Pyraloidea</taxon>
        <taxon>Crambidae</taxon>
        <taxon>Pyraustinae</taxon>
        <taxon>Loxostege</taxon>
    </lineage>
</organism>
<feature type="binding site" evidence="12">
    <location>
        <position position="211"/>
    </location>
    <ligand>
        <name>Mg(2+)</name>
        <dbReference type="ChEBI" id="CHEBI:18420"/>
        <label>1</label>
    </ligand>
</feature>
<reference evidence="14 15" key="1">
    <citation type="submission" date="2024-06" db="EMBL/GenBank/DDBJ databases">
        <title>A chromosome-level genome assembly of beet webworm, Loxostege sticticalis.</title>
        <authorList>
            <person name="Zhang Y."/>
        </authorList>
    </citation>
    <scope>NUCLEOTIDE SEQUENCE [LARGE SCALE GENOMIC DNA]</scope>
    <source>
        <strain evidence="14">AQ028</strain>
        <tissue evidence="14">Male pupae</tissue>
    </source>
</reference>
<dbReference type="InterPro" id="IPR005002">
    <property type="entry name" value="PMM"/>
</dbReference>
<evidence type="ECO:0000256" key="5">
    <source>
        <dbReference type="ARBA" id="ARBA00012730"/>
    </source>
</evidence>
<dbReference type="GO" id="GO:0004615">
    <property type="term" value="F:phosphomannomutase activity"/>
    <property type="evidence" value="ECO:0007669"/>
    <property type="project" value="UniProtKB-EC"/>
</dbReference>
<dbReference type="InterPro" id="IPR036412">
    <property type="entry name" value="HAD-like_sf"/>
</dbReference>
<dbReference type="SUPFAM" id="SSF56784">
    <property type="entry name" value="HAD-like"/>
    <property type="match status" value="1"/>
</dbReference>
<dbReference type="PANTHER" id="PTHR10466:SF0">
    <property type="entry name" value="PHOSPHOMANNOMUTASE"/>
    <property type="match status" value="1"/>
</dbReference>
<comment type="caution">
    <text evidence="14">The sequence shown here is derived from an EMBL/GenBank/DDBJ whole genome shotgun (WGS) entry which is preliminary data.</text>
</comment>
<feature type="active site" description="Proton donor/acceptor" evidence="10">
    <location>
        <position position="14"/>
    </location>
</feature>
<evidence type="ECO:0000313" key="14">
    <source>
        <dbReference type="EMBL" id="KAL0840808.1"/>
    </source>
</evidence>
<dbReference type="FunFam" id="3.30.1240.20:FF:000001">
    <property type="entry name" value="Phosphomannomutase"/>
    <property type="match status" value="1"/>
</dbReference>
<sequence length="250" mass="28461">MSIRKNVLYLFDVDGTLTKPRQVISEDLKNFMFEQVKPRVSVGLVSGSDYAKIVEQMSGEHVANQFDYVFCENGVVQYRNGELKSTQSILNQVGETRLQKLINFALAHMSKLELPAKRGNFVEFRSSMINICPVGRSCSQAEREQFSKYDMEHKVRQKFVDALKEQFPDYGLTFALGGQISVDVFPTGWDKTYCLNHVADAKYDEIHFFGDKTEIGGNDYEIYNDARTIGHKVTSPDDTKQQLIKCLNIA</sequence>
<comment type="cofactor">
    <cofactor evidence="12">
        <name>Mg(2+)</name>
        <dbReference type="ChEBI" id="CHEBI:18420"/>
    </cofactor>
</comment>
<dbReference type="SFLD" id="SFLDF00445">
    <property type="entry name" value="alpha-phosphomannomutase"/>
    <property type="match status" value="1"/>
</dbReference>
<feature type="binding site" evidence="12">
    <location>
        <position position="14"/>
    </location>
    <ligand>
        <name>Mg(2+)</name>
        <dbReference type="ChEBI" id="CHEBI:18420"/>
        <label>1</label>
    </ligand>
</feature>
<evidence type="ECO:0000256" key="7">
    <source>
        <dbReference type="ARBA" id="ARBA00022723"/>
    </source>
</evidence>
<evidence type="ECO:0000256" key="9">
    <source>
        <dbReference type="ARBA" id="ARBA00023235"/>
    </source>
</evidence>
<evidence type="ECO:0000256" key="8">
    <source>
        <dbReference type="ARBA" id="ARBA00022842"/>
    </source>
</evidence>
<dbReference type="Proteomes" id="UP001549921">
    <property type="component" value="Unassembled WGS sequence"/>
</dbReference>
<dbReference type="Pfam" id="PF03332">
    <property type="entry name" value="PMM"/>
    <property type="match status" value="1"/>
</dbReference>
<dbReference type="GO" id="GO:0046872">
    <property type="term" value="F:metal ion binding"/>
    <property type="evidence" value="ECO:0007669"/>
    <property type="project" value="UniProtKB-KW"/>
</dbReference>
<dbReference type="InterPro" id="IPR023214">
    <property type="entry name" value="HAD_sf"/>
</dbReference>
<dbReference type="SFLD" id="SFLDG01140">
    <property type="entry name" value="C2.B:_Phosphomannomutase_and_P"/>
    <property type="match status" value="1"/>
</dbReference>
<evidence type="ECO:0000256" key="10">
    <source>
        <dbReference type="PIRSR" id="PIRSR605002-1"/>
    </source>
</evidence>